<keyword evidence="1" id="KW-0479">Metal-binding</keyword>
<dbReference type="PROSITE" id="PS00198">
    <property type="entry name" value="4FE4S_FER_1"/>
    <property type="match status" value="1"/>
</dbReference>
<feature type="domain" description="4Fe-4S ferredoxin-type" evidence="4">
    <location>
        <begin position="145"/>
        <end position="174"/>
    </location>
</feature>
<dbReference type="Gene3D" id="3.40.950.10">
    <property type="entry name" value="Fe-only Hydrogenase (Larger Subunit), Chain L, domain 3"/>
    <property type="match status" value="2"/>
</dbReference>
<dbReference type="Pfam" id="PF12837">
    <property type="entry name" value="Fer4_6"/>
    <property type="match status" value="1"/>
</dbReference>
<feature type="domain" description="4Fe-4S ferredoxin-type" evidence="4">
    <location>
        <begin position="191"/>
        <end position="220"/>
    </location>
</feature>
<dbReference type="AlphaFoldDB" id="A0A9D1Y0C7"/>
<reference evidence="5" key="1">
    <citation type="journal article" date="2021" name="PeerJ">
        <title>Extensive microbial diversity within the chicken gut microbiome revealed by metagenomics and culture.</title>
        <authorList>
            <person name="Gilroy R."/>
            <person name="Ravi A."/>
            <person name="Getino M."/>
            <person name="Pursley I."/>
            <person name="Horton D.L."/>
            <person name="Alikhan N.F."/>
            <person name="Baker D."/>
            <person name="Gharbi K."/>
            <person name="Hall N."/>
            <person name="Watson M."/>
            <person name="Adriaenssens E.M."/>
            <person name="Foster-Nyarko E."/>
            <person name="Jarju S."/>
            <person name="Secka A."/>
            <person name="Antonio M."/>
            <person name="Oren A."/>
            <person name="Chaudhuri R.R."/>
            <person name="La Ragione R."/>
            <person name="Hildebrand F."/>
            <person name="Pallen M.J."/>
        </authorList>
    </citation>
    <scope>NUCLEOTIDE SEQUENCE</scope>
    <source>
        <strain evidence="5">ChiHecec2B26-7398</strain>
    </source>
</reference>
<comment type="caution">
    <text evidence="5">The sequence shown here is derived from an EMBL/GenBank/DDBJ whole genome shotgun (WGS) entry which is preliminary data.</text>
</comment>
<organism evidence="5 6">
    <name type="scientific">Candidatus Gemmiger excrementipullorum</name>
    <dbReference type="NCBI Taxonomy" id="2838610"/>
    <lineage>
        <taxon>Bacteria</taxon>
        <taxon>Bacillati</taxon>
        <taxon>Bacillota</taxon>
        <taxon>Clostridia</taxon>
        <taxon>Eubacteriales</taxon>
        <taxon>Gemmiger</taxon>
    </lineage>
</organism>
<accession>A0A9D1Y0C7</accession>
<dbReference type="InterPro" id="IPR009016">
    <property type="entry name" value="Fe_hydrogenase"/>
</dbReference>
<evidence type="ECO:0000313" key="5">
    <source>
        <dbReference type="EMBL" id="HIX94336.1"/>
    </source>
</evidence>
<dbReference type="InterPro" id="IPR027631">
    <property type="entry name" value="Mono_FeFe_hydrog"/>
</dbReference>
<evidence type="ECO:0000256" key="1">
    <source>
        <dbReference type="ARBA" id="ARBA00022723"/>
    </source>
</evidence>
<dbReference type="InterPro" id="IPR004108">
    <property type="entry name" value="Fe_hydrogenase_lsu_C"/>
</dbReference>
<dbReference type="NCBIfam" id="TIGR04105">
    <property type="entry name" value="FeFe_hydrog_B1"/>
    <property type="match status" value="1"/>
</dbReference>
<dbReference type="SUPFAM" id="SSF53920">
    <property type="entry name" value="Fe-only hydrogenase"/>
    <property type="match status" value="1"/>
</dbReference>
<keyword evidence="2" id="KW-0408">Iron</keyword>
<dbReference type="Pfam" id="PF00037">
    <property type="entry name" value="Fer4"/>
    <property type="match status" value="1"/>
</dbReference>
<protein>
    <submittedName>
        <fullName evidence="5">4Fe-4S dicluster domain-containing protein</fullName>
    </submittedName>
</protein>
<dbReference type="GO" id="GO:0051536">
    <property type="term" value="F:iron-sulfur cluster binding"/>
    <property type="evidence" value="ECO:0007669"/>
    <property type="project" value="UniProtKB-KW"/>
</dbReference>
<dbReference type="SUPFAM" id="SSF54862">
    <property type="entry name" value="4Fe-4S ferredoxins"/>
    <property type="match status" value="1"/>
</dbReference>
<proteinExistence type="predicted"/>
<dbReference type="GO" id="GO:0046872">
    <property type="term" value="F:metal ion binding"/>
    <property type="evidence" value="ECO:0007669"/>
    <property type="project" value="UniProtKB-KW"/>
</dbReference>
<keyword evidence="3" id="KW-0411">Iron-sulfur</keyword>
<dbReference type="Pfam" id="PF02906">
    <property type="entry name" value="Fe_hyd_lg_C"/>
    <property type="match status" value="1"/>
</dbReference>
<evidence type="ECO:0000313" key="6">
    <source>
        <dbReference type="Proteomes" id="UP000886751"/>
    </source>
</evidence>
<dbReference type="SUPFAM" id="SSF46548">
    <property type="entry name" value="alpha-helical ferredoxin"/>
    <property type="match status" value="1"/>
</dbReference>
<dbReference type="InterPro" id="IPR017900">
    <property type="entry name" value="4Fe4S_Fe_S_CS"/>
</dbReference>
<dbReference type="PROSITE" id="PS51379">
    <property type="entry name" value="4FE4S_FER_2"/>
    <property type="match status" value="3"/>
</dbReference>
<dbReference type="Gene3D" id="3.40.50.1780">
    <property type="match status" value="1"/>
</dbReference>
<dbReference type="EMBL" id="DXEI01000046">
    <property type="protein sequence ID" value="HIX94336.1"/>
    <property type="molecule type" value="Genomic_DNA"/>
</dbReference>
<evidence type="ECO:0000259" key="4">
    <source>
        <dbReference type="PROSITE" id="PS51379"/>
    </source>
</evidence>
<evidence type="ECO:0000256" key="2">
    <source>
        <dbReference type="ARBA" id="ARBA00023004"/>
    </source>
</evidence>
<dbReference type="InterPro" id="IPR050340">
    <property type="entry name" value="Cytosolic_Fe-S_CAF"/>
</dbReference>
<dbReference type="InterPro" id="IPR017896">
    <property type="entry name" value="4Fe4S_Fe-S-bd"/>
</dbReference>
<feature type="domain" description="4Fe-4S ferredoxin-type" evidence="4">
    <location>
        <begin position="114"/>
        <end position="144"/>
    </location>
</feature>
<reference evidence="5" key="2">
    <citation type="submission" date="2021-04" db="EMBL/GenBank/DDBJ databases">
        <authorList>
            <person name="Gilroy R."/>
        </authorList>
    </citation>
    <scope>NUCLEOTIDE SEQUENCE</scope>
    <source>
        <strain evidence="5">ChiHecec2B26-7398</strain>
    </source>
</reference>
<dbReference type="PANTHER" id="PTHR11615">
    <property type="entry name" value="NITRATE, FORMATE, IRON DEHYDROGENASE"/>
    <property type="match status" value="1"/>
</dbReference>
<dbReference type="Proteomes" id="UP000886751">
    <property type="component" value="Unassembled WGS sequence"/>
</dbReference>
<evidence type="ECO:0000256" key="3">
    <source>
        <dbReference type="ARBA" id="ARBA00023014"/>
    </source>
</evidence>
<dbReference type="Gene3D" id="3.30.70.20">
    <property type="match status" value="2"/>
</dbReference>
<gene>
    <name evidence="5" type="ORF">H9846_02650</name>
</gene>
<sequence length="507" mass="55524">MRGIYTPVTDIRRKVFTEVARMAYEVNEMSDYEYLMRELPYHIIPGEEKSLRSSIFLERAIVSERIRLAMGLSLRPLDESVPASEGLEHTVIADKYYEPPLINVIKFACNRCEEKIVKVTEMCQGCLAHPCQEVCPKKAISFRNGKSHIDQSLCIKCGRCVNACPYGAIVKTERPCAAACGMGAIHSDKYGRADIDYDKCVSCGMCLVNCPFGAIVDKGQIFQLIQSIKRGDEVIAIVAPAFINQFPGMTPSKLKAGMRMLGFADVEEVAIGADLCTIDEAHDFMEEVPAKHPFMGTSCCPAWSVMAKKLFPEYADCISMTMTPMVLTARLIKQKKPDARICFVGPCAAKKLEASRRSVRSEVDFVLTFEELMGLFEAKEVDFATLPSDPSDEFNGASADARGFAVSGGVAQAVVNAIKKIDPDREVKVMSAQGLADCRKMMTMAKAGKYNGYLLEGMACPGGCIAGAGTLADPAKSAAMLTKYKAEAKMKNSTETPYQDSISLLKY</sequence>
<name>A0A9D1Y0C7_9FIRM</name>